<organism evidence="5 6">
    <name type="scientific">Candidatus Allocopromorpha excrementavium</name>
    <dbReference type="NCBI Taxonomy" id="2840741"/>
    <lineage>
        <taxon>Bacteria</taxon>
        <taxon>Bacillati</taxon>
        <taxon>Bacillota</taxon>
        <taxon>Clostridia</taxon>
        <taxon>Eubacteriales</taxon>
        <taxon>Eubacteriaceae</taxon>
        <taxon>Eubacteriaceae incertae sedis</taxon>
        <taxon>Candidatus Allocopromorpha</taxon>
    </lineage>
</organism>
<dbReference type="Proteomes" id="UP000824159">
    <property type="component" value="Unassembled WGS sequence"/>
</dbReference>
<dbReference type="AlphaFoldDB" id="A0A9D1HDA8"/>
<reference evidence="5" key="2">
    <citation type="journal article" date="2021" name="PeerJ">
        <title>Extensive microbial diversity within the chicken gut microbiome revealed by metagenomics and culture.</title>
        <authorList>
            <person name="Gilroy R."/>
            <person name="Ravi A."/>
            <person name="Getino M."/>
            <person name="Pursley I."/>
            <person name="Horton D.L."/>
            <person name="Alikhan N.F."/>
            <person name="Baker D."/>
            <person name="Gharbi K."/>
            <person name="Hall N."/>
            <person name="Watson M."/>
            <person name="Adriaenssens E.M."/>
            <person name="Foster-Nyarko E."/>
            <person name="Jarju S."/>
            <person name="Secka A."/>
            <person name="Antonio M."/>
            <person name="Oren A."/>
            <person name="Chaudhuri R.R."/>
            <person name="La Ragione R."/>
            <person name="Hildebrand F."/>
            <person name="Pallen M.J."/>
        </authorList>
    </citation>
    <scope>NUCLEOTIDE SEQUENCE</scope>
    <source>
        <strain evidence="5">CHK176-22527</strain>
    </source>
</reference>
<comment type="caution">
    <text evidence="5">The sequence shown here is derived from an EMBL/GenBank/DDBJ whole genome shotgun (WGS) entry which is preliminary data.</text>
</comment>
<dbReference type="GO" id="GO:0003700">
    <property type="term" value="F:DNA-binding transcription factor activity"/>
    <property type="evidence" value="ECO:0007669"/>
    <property type="project" value="InterPro"/>
</dbReference>
<protein>
    <submittedName>
        <fullName evidence="5">Winged helix-turn-helix transcriptional regulator</fullName>
    </submittedName>
</protein>
<dbReference type="PRINTS" id="PR00598">
    <property type="entry name" value="HTHMARR"/>
</dbReference>
<sequence length="151" mass="17623">MKGNTEGFLYGRSFSIIYRHGKIIHEKMLREFNVSGPQIWYLKEIHENPGISQEDISQGYHIDKGAVSRAVKKLSKGGLVRIEPNPDDKRAYRLFLTEKAEEMYRCCTKQMRYMEKRMEEGMTKEEIETFRRLLSKVTANMAGLIKEGKDI</sequence>
<name>A0A9D1HDA8_9FIRM</name>
<dbReference type="InterPro" id="IPR036388">
    <property type="entry name" value="WH-like_DNA-bd_sf"/>
</dbReference>
<gene>
    <name evidence="5" type="ORF">IAD12_01420</name>
</gene>
<dbReference type="InterPro" id="IPR036390">
    <property type="entry name" value="WH_DNA-bd_sf"/>
</dbReference>
<accession>A0A9D1HDA8</accession>
<proteinExistence type="predicted"/>
<dbReference type="GO" id="GO:0003677">
    <property type="term" value="F:DNA binding"/>
    <property type="evidence" value="ECO:0007669"/>
    <property type="project" value="UniProtKB-KW"/>
</dbReference>
<evidence type="ECO:0000259" key="4">
    <source>
        <dbReference type="PROSITE" id="PS50995"/>
    </source>
</evidence>
<dbReference type="Pfam" id="PF12802">
    <property type="entry name" value="MarR_2"/>
    <property type="match status" value="1"/>
</dbReference>
<evidence type="ECO:0000256" key="1">
    <source>
        <dbReference type="ARBA" id="ARBA00023015"/>
    </source>
</evidence>
<keyword evidence="1" id="KW-0805">Transcription regulation</keyword>
<keyword evidence="2" id="KW-0238">DNA-binding</keyword>
<keyword evidence="3" id="KW-0804">Transcription</keyword>
<dbReference type="EMBL" id="DVLX01000020">
    <property type="protein sequence ID" value="HIT98902.1"/>
    <property type="molecule type" value="Genomic_DNA"/>
</dbReference>
<dbReference type="PANTHER" id="PTHR42756:SF1">
    <property type="entry name" value="TRANSCRIPTIONAL REPRESSOR OF EMRAB OPERON"/>
    <property type="match status" value="1"/>
</dbReference>
<dbReference type="Gene3D" id="1.10.10.10">
    <property type="entry name" value="Winged helix-like DNA-binding domain superfamily/Winged helix DNA-binding domain"/>
    <property type="match status" value="1"/>
</dbReference>
<dbReference type="InterPro" id="IPR000835">
    <property type="entry name" value="HTH_MarR-typ"/>
</dbReference>
<evidence type="ECO:0000256" key="3">
    <source>
        <dbReference type="ARBA" id="ARBA00023163"/>
    </source>
</evidence>
<evidence type="ECO:0000313" key="6">
    <source>
        <dbReference type="Proteomes" id="UP000824159"/>
    </source>
</evidence>
<dbReference type="PROSITE" id="PS50995">
    <property type="entry name" value="HTH_MARR_2"/>
    <property type="match status" value="1"/>
</dbReference>
<evidence type="ECO:0000256" key="2">
    <source>
        <dbReference type="ARBA" id="ARBA00023125"/>
    </source>
</evidence>
<evidence type="ECO:0000313" key="5">
    <source>
        <dbReference type="EMBL" id="HIT98902.1"/>
    </source>
</evidence>
<dbReference type="SMART" id="SM00347">
    <property type="entry name" value="HTH_MARR"/>
    <property type="match status" value="1"/>
</dbReference>
<feature type="domain" description="HTH marR-type" evidence="4">
    <location>
        <begin position="1"/>
        <end position="139"/>
    </location>
</feature>
<reference evidence="5" key="1">
    <citation type="submission" date="2020-10" db="EMBL/GenBank/DDBJ databases">
        <authorList>
            <person name="Gilroy R."/>
        </authorList>
    </citation>
    <scope>NUCLEOTIDE SEQUENCE</scope>
    <source>
        <strain evidence="5">CHK176-22527</strain>
    </source>
</reference>
<dbReference type="PANTHER" id="PTHR42756">
    <property type="entry name" value="TRANSCRIPTIONAL REGULATOR, MARR"/>
    <property type="match status" value="1"/>
</dbReference>
<dbReference type="SUPFAM" id="SSF46785">
    <property type="entry name" value="Winged helix' DNA-binding domain"/>
    <property type="match status" value="1"/>
</dbReference>